<proteinExistence type="predicted"/>
<reference evidence="1 4" key="2">
    <citation type="journal article" date="2020" name="FEMS Microbiol. Ecol.">
        <title>Temporal dynamics of bacterial communities during seed development and maturation.</title>
        <authorList>
            <person name="Chesneau G."/>
            <person name="Torres-Cortes G."/>
            <person name="Briand M."/>
            <person name="Darrasse A."/>
            <person name="Preveaux A."/>
            <person name="Marais C."/>
            <person name="Jacques M.A."/>
            <person name="Shade A."/>
            <person name="Barret M."/>
        </authorList>
    </citation>
    <scope>NUCLEOTIDE SEQUENCE [LARGE SCALE GENOMIC DNA]</scope>
    <source>
        <strain evidence="1 4">CFBP13732</strain>
    </source>
</reference>
<accession>A0A4U3ENN3</accession>
<evidence type="ECO:0000313" key="1">
    <source>
        <dbReference type="EMBL" id="MBD8109395.1"/>
    </source>
</evidence>
<evidence type="ECO:0000313" key="2">
    <source>
        <dbReference type="EMBL" id="TKJ81814.1"/>
    </source>
</evidence>
<organism evidence="2 3">
    <name type="scientific">Erwinia persicina</name>
    <dbReference type="NCBI Taxonomy" id="55211"/>
    <lineage>
        <taxon>Bacteria</taxon>
        <taxon>Pseudomonadati</taxon>
        <taxon>Pseudomonadota</taxon>
        <taxon>Gammaproteobacteria</taxon>
        <taxon>Enterobacterales</taxon>
        <taxon>Erwiniaceae</taxon>
        <taxon>Erwinia</taxon>
    </lineage>
</organism>
<name>A0A4U3ENN3_9GAMM</name>
<dbReference type="AlphaFoldDB" id="A0A4U3ENN3"/>
<comment type="caution">
    <text evidence="2">The sequence shown here is derived from an EMBL/GenBank/DDBJ whole genome shotgun (WGS) entry which is preliminary data.</text>
</comment>
<dbReference type="Proteomes" id="UP000661012">
    <property type="component" value="Unassembled WGS sequence"/>
</dbReference>
<evidence type="ECO:0000313" key="4">
    <source>
        <dbReference type="Proteomes" id="UP000661012"/>
    </source>
</evidence>
<dbReference type="RefSeq" id="WP_137270273.1">
    <property type="nucleotide sequence ID" value="NZ_JACYMQ010000034.1"/>
</dbReference>
<dbReference type="Proteomes" id="UP000306393">
    <property type="component" value="Unassembled WGS sequence"/>
</dbReference>
<dbReference type="EMBL" id="QGAC01000060">
    <property type="protein sequence ID" value="TKJ81814.1"/>
    <property type="molecule type" value="Genomic_DNA"/>
</dbReference>
<keyword evidence="4" id="KW-1185">Reference proteome</keyword>
<dbReference type="EMBL" id="JACYNN010000056">
    <property type="protein sequence ID" value="MBD8109395.1"/>
    <property type="molecule type" value="Genomic_DNA"/>
</dbReference>
<evidence type="ECO:0000313" key="3">
    <source>
        <dbReference type="Proteomes" id="UP000306393"/>
    </source>
</evidence>
<sequence length="77" mass="9201">MVKQILKAVARQNNFTYQSVFTEFIAGNSPSCTQCFWETFYRTFPDSPYHYVAFCHDCRRFDLYETEAAMRADDPHW</sequence>
<protein>
    <submittedName>
        <fullName evidence="2">Uncharacterized protein</fullName>
    </submittedName>
</protein>
<dbReference type="OrthoDB" id="6556009at2"/>
<gene>
    <name evidence="2" type="ORF">EpCFBP13511_24105</name>
    <name evidence="1" type="ORF">IFT93_23865</name>
</gene>
<reference evidence="2 3" key="1">
    <citation type="journal article" date="2019" name="Sci. Rep.">
        <title>Differences in resource use lead to coexistence of seed-transmitted microbial populations.</title>
        <authorList>
            <person name="Torres-Cortes G."/>
            <person name="Garcia B.J."/>
            <person name="Compant S."/>
            <person name="Rezki S."/>
            <person name="Jones P."/>
            <person name="Preveaux A."/>
            <person name="Briand M."/>
            <person name="Roulet A."/>
            <person name="Bouchez O."/>
            <person name="Jacobson D."/>
            <person name="Barret M."/>
        </authorList>
    </citation>
    <scope>NUCLEOTIDE SEQUENCE [LARGE SCALE GENOMIC DNA]</scope>
    <source>
        <strain evidence="2 3">CFBP13511</strain>
    </source>
</reference>